<evidence type="ECO:0000313" key="3">
    <source>
        <dbReference type="Proteomes" id="UP001222325"/>
    </source>
</evidence>
<reference evidence="2" key="1">
    <citation type="submission" date="2023-03" db="EMBL/GenBank/DDBJ databases">
        <title>Massive genome expansion in bonnet fungi (Mycena s.s.) driven by repeated elements and novel gene families across ecological guilds.</title>
        <authorList>
            <consortium name="Lawrence Berkeley National Laboratory"/>
            <person name="Harder C.B."/>
            <person name="Miyauchi S."/>
            <person name="Viragh M."/>
            <person name="Kuo A."/>
            <person name="Thoen E."/>
            <person name="Andreopoulos B."/>
            <person name="Lu D."/>
            <person name="Skrede I."/>
            <person name="Drula E."/>
            <person name="Henrissat B."/>
            <person name="Morin E."/>
            <person name="Kohler A."/>
            <person name="Barry K."/>
            <person name="LaButti K."/>
            <person name="Morin E."/>
            <person name="Salamov A."/>
            <person name="Lipzen A."/>
            <person name="Mereny Z."/>
            <person name="Hegedus B."/>
            <person name="Baldrian P."/>
            <person name="Stursova M."/>
            <person name="Weitz H."/>
            <person name="Taylor A."/>
            <person name="Grigoriev I.V."/>
            <person name="Nagy L.G."/>
            <person name="Martin F."/>
            <person name="Kauserud H."/>
        </authorList>
    </citation>
    <scope>NUCLEOTIDE SEQUENCE</scope>
    <source>
        <strain evidence="2">CBHHK173m</strain>
    </source>
</reference>
<protein>
    <submittedName>
        <fullName evidence="2">Uncharacterized protein</fullName>
    </submittedName>
</protein>
<keyword evidence="3" id="KW-1185">Reference proteome</keyword>
<feature type="compositionally biased region" description="Polar residues" evidence="1">
    <location>
        <begin position="287"/>
        <end position="298"/>
    </location>
</feature>
<comment type="caution">
    <text evidence="2">The sequence shown here is derived from an EMBL/GenBank/DDBJ whole genome shotgun (WGS) entry which is preliminary data.</text>
</comment>
<proteinExistence type="predicted"/>
<dbReference type="AlphaFoldDB" id="A0AAD6UJH1"/>
<gene>
    <name evidence="2" type="ORF">B0H15DRAFT_208975</name>
</gene>
<dbReference type="Proteomes" id="UP001222325">
    <property type="component" value="Unassembled WGS sequence"/>
</dbReference>
<evidence type="ECO:0000256" key="1">
    <source>
        <dbReference type="SAM" id="MobiDB-lite"/>
    </source>
</evidence>
<feature type="region of interest" description="Disordered" evidence="1">
    <location>
        <begin position="1"/>
        <end position="41"/>
    </location>
</feature>
<dbReference type="EMBL" id="JARJCN010000002">
    <property type="protein sequence ID" value="KAJ7103364.1"/>
    <property type="molecule type" value="Genomic_DNA"/>
</dbReference>
<name>A0AAD6UJH1_9AGAR</name>
<accession>A0AAD6UJH1</accession>
<evidence type="ECO:0000313" key="2">
    <source>
        <dbReference type="EMBL" id="KAJ7103364.1"/>
    </source>
</evidence>
<sequence>MLSWFPPNPAASGSPNGGETPAAGGSKANQNPIHRPVETPHDQILGKIYNEQGQSNVDDGSNGFASRTSVLDTNAIYDPFDASFIGSLVTPDENLQPEENGKLNDSAKNEELWSHLSRVLELQNQISVMHLDMEGIGLNASDPKGKGKGTRSRATSVTRVVIDDVEGEEGIGGKRDEEAERNKAREEQFLNLSGQFRGKKKAINSIMSKLDSLSQAVTEFHALQAPKIDFPSSRNNSLPVTNTSADPAPSPAFGGMRHVAPVTTLSSPAISAPLRRADGPQELVESPISTLTSLPPQE</sequence>
<organism evidence="2 3">
    <name type="scientific">Mycena belliarum</name>
    <dbReference type="NCBI Taxonomy" id="1033014"/>
    <lineage>
        <taxon>Eukaryota</taxon>
        <taxon>Fungi</taxon>
        <taxon>Dikarya</taxon>
        <taxon>Basidiomycota</taxon>
        <taxon>Agaricomycotina</taxon>
        <taxon>Agaricomycetes</taxon>
        <taxon>Agaricomycetidae</taxon>
        <taxon>Agaricales</taxon>
        <taxon>Marasmiineae</taxon>
        <taxon>Mycenaceae</taxon>
        <taxon>Mycena</taxon>
    </lineage>
</organism>
<feature type="region of interest" description="Disordered" evidence="1">
    <location>
        <begin position="266"/>
        <end position="298"/>
    </location>
</feature>